<organism evidence="12 13">
    <name type="scientific">Salinimonas iocasae</name>
    <dbReference type="NCBI Taxonomy" id="2572577"/>
    <lineage>
        <taxon>Bacteria</taxon>
        <taxon>Pseudomonadati</taxon>
        <taxon>Pseudomonadota</taxon>
        <taxon>Gammaproteobacteria</taxon>
        <taxon>Alteromonadales</taxon>
        <taxon>Alteromonadaceae</taxon>
        <taxon>Alteromonas/Salinimonas group</taxon>
        <taxon>Salinimonas</taxon>
    </lineage>
</organism>
<dbReference type="GO" id="GO:0005886">
    <property type="term" value="C:plasma membrane"/>
    <property type="evidence" value="ECO:0007669"/>
    <property type="project" value="UniProtKB-SubCell"/>
</dbReference>
<keyword evidence="6 11" id="KW-0812">Transmembrane</keyword>
<dbReference type="Pfam" id="PF04612">
    <property type="entry name" value="T2SSM"/>
    <property type="match status" value="1"/>
</dbReference>
<evidence type="ECO:0000256" key="2">
    <source>
        <dbReference type="ARBA" id="ARBA00010637"/>
    </source>
</evidence>
<evidence type="ECO:0000256" key="1">
    <source>
        <dbReference type="ARBA" id="ARBA00004377"/>
    </source>
</evidence>
<evidence type="ECO:0000256" key="5">
    <source>
        <dbReference type="ARBA" id="ARBA00022519"/>
    </source>
</evidence>
<dbReference type="PIRSF" id="PIRSF006291">
    <property type="entry name" value="GspM"/>
    <property type="match status" value="1"/>
</dbReference>
<evidence type="ECO:0000256" key="11">
    <source>
        <dbReference type="SAM" id="Phobius"/>
    </source>
</evidence>
<dbReference type="AlphaFoldDB" id="A0A5B7YIA2"/>
<keyword evidence="9 10" id="KW-0472">Membrane</keyword>
<evidence type="ECO:0000256" key="10">
    <source>
        <dbReference type="PIRNR" id="PIRNR006291"/>
    </source>
</evidence>
<keyword evidence="5 10" id="KW-0997">Cell inner membrane</keyword>
<evidence type="ECO:0000256" key="9">
    <source>
        <dbReference type="ARBA" id="ARBA00023136"/>
    </source>
</evidence>
<dbReference type="Proteomes" id="UP000304912">
    <property type="component" value="Chromosome"/>
</dbReference>
<protein>
    <recommendedName>
        <fullName evidence="10">Type II secretion system protein M</fullName>
        <shortName evidence="10">T2SS protein M</shortName>
    </recommendedName>
    <alternativeName>
        <fullName evidence="10">General secretion pathway protein M</fullName>
    </alternativeName>
</protein>
<dbReference type="OrthoDB" id="6624834at2"/>
<keyword evidence="8 11" id="KW-1133">Transmembrane helix</keyword>
<accession>A0A5B7YIA2</accession>
<comment type="function">
    <text evidence="10">Inner membrane component of the type II secretion system required for the energy-dependent secretion of extracellular factors such as proteases and toxins from the periplasm.</text>
</comment>
<gene>
    <name evidence="12" type="ORF">FBQ74_16590</name>
</gene>
<dbReference type="EMBL" id="CP039852">
    <property type="protein sequence ID" value="QCZ94993.1"/>
    <property type="molecule type" value="Genomic_DNA"/>
</dbReference>
<reference evidence="12 13" key="1">
    <citation type="submission" date="2019-04" db="EMBL/GenBank/DDBJ databases">
        <title>Salinimonas iocasae sp. nov., a halophilic bacterium isolated from the outer tube casing of tubeworms in Okinawa Trough.</title>
        <authorList>
            <person name="Zhang H."/>
            <person name="Wang H."/>
            <person name="Li C."/>
        </authorList>
    </citation>
    <scope>NUCLEOTIDE SEQUENCE [LARGE SCALE GENOMIC DNA]</scope>
    <source>
        <strain evidence="12 13">KX18D6</strain>
    </source>
</reference>
<keyword evidence="13" id="KW-1185">Reference proteome</keyword>
<evidence type="ECO:0000313" key="13">
    <source>
        <dbReference type="Proteomes" id="UP000304912"/>
    </source>
</evidence>
<proteinExistence type="inferred from homology"/>
<dbReference type="KEGG" id="salk:FBQ74_16590"/>
<sequence length="159" mass="17738">MNIITEKFKGLSDREQKLVLLCGVFLVICIFYFAVWNPLNQGIAQAQAKKDSQQELLVWIKQNAAKARQLRRSGGGATQFSGSLAQAVSQSAARFDIPVSRMQPINDEIQVWVEQAPFNAVLAWLNQLEERGISILQVDISETDEPGLIKIRRLQLGAS</sequence>
<dbReference type="InterPro" id="IPR023229">
    <property type="entry name" value="T2SS_M_periplasmic_sf"/>
</dbReference>
<evidence type="ECO:0000256" key="4">
    <source>
        <dbReference type="ARBA" id="ARBA00022475"/>
    </source>
</evidence>
<dbReference type="GO" id="GO:0015627">
    <property type="term" value="C:type II protein secretion system complex"/>
    <property type="evidence" value="ECO:0007669"/>
    <property type="project" value="InterPro"/>
</dbReference>
<evidence type="ECO:0000256" key="8">
    <source>
        <dbReference type="ARBA" id="ARBA00022989"/>
    </source>
</evidence>
<dbReference type="RefSeq" id="WP_139757723.1">
    <property type="nucleotide sequence ID" value="NZ_CP039852.1"/>
</dbReference>
<evidence type="ECO:0000256" key="7">
    <source>
        <dbReference type="ARBA" id="ARBA00022927"/>
    </source>
</evidence>
<feature type="transmembrane region" description="Helical" evidence="11">
    <location>
        <begin position="18"/>
        <end position="36"/>
    </location>
</feature>
<keyword evidence="3 10" id="KW-0813">Transport</keyword>
<evidence type="ECO:0000256" key="3">
    <source>
        <dbReference type="ARBA" id="ARBA00022448"/>
    </source>
</evidence>
<dbReference type="InterPro" id="IPR007690">
    <property type="entry name" value="T2SS_GspM"/>
</dbReference>
<evidence type="ECO:0000256" key="6">
    <source>
        <dbReference type="ARBA" id="ARBA00022692"/>
    </source>
</evidence>
<comment type="subcellular location">
    <subcellularLocation>
        <location evidence="1">Cell inner membrane</location>
        <topology evidence="1">Single-pass membrane protein</topology>
    </subcellularLocation>
</comment>
<dbReference type="GO" id="GO:0015628">
    <property type="term" value="P:protein secretion by the type II secretion system"/>
    <property type="evidence" value="ECO:0007669"/>
    <property type="project" value="InterPro"/>
</dbReference>
<evidence type="ECO:0000313" key="12">
    <source>
        <dbReference type="EMBL" id="QCZ94993.1"/>
    </source>
</evidence>
<dbReference type="SUPFAM" id="SSF103054">
    <property type="entry name" value="General secretion pathway protein M, EpsM"/>
    <property type="match status" value="1"/>
</dbReference>
<keyword evidence="7 10" id="KW-0653">Protein transport</keyword>
<name>A0A5B7YIA2_9ALTE</name>
<comment type="similarity">
    <text evidence="2 10">Belongs to the GSP M family.</text>
</comment>
<keyword evidence="4 10" id="KW-1003">Cell membrane</keyword>
<dbReference type="Gene3D" id="3.30.1360.100">
    <property type="entry name" value="General secretion pathway protein M, EpsM"/>
    <property type="match status" value="1"/>
</dbReference>